<name>A0AAE3KRN3_9CYAN</name>
<feature type="transmembrane region" description="Helical" evidence="8">
    <location>
        <begin position="209"/>
        <end position="229"/>
    </location>
</feature>
<accession>A0AAE3KRN3</accession>
<keyword evidence="5 8" id="KW-0812">Transmembrane</keyword>
<evidence type="ECO:0000256" key="8">
    <source>
        <dbReference type="SAM" id="Phobius"/>
    </source>
</evidence>
<gene>
    <name evidence="9" type="ORF">NJ959_09030</name>
</gene>
<evidence type="ECO:0000313" key="9">
    <source>
        <dbReference type="EMBL" id="MCP2728612.1"/>
    </source>
</evidence>
<proteinExistence type="predicted"/>
<dbReference type="PANTHER" id="PTHR33908:SF11">
    <property type="entry name" value="MEMBRANE PROTEIN"/>
    <property type="match status" value="1"/>
</dbReference>
<dbReference type="AlphaFoldDB" id="A0AAE3KRN3"/>
<dbReference type="InterPro" id="IPR050297">
    <property type="entry name" value="LipidA_mod_glycosyltrf_83"/>
</dbReference>
<evidence type="ECO:0000256" key="2">
    <source>
        <dbReference type="ARBA" id="ARBA00022475"/>
    </source>
</evidence>
<dbReference type="EC" id="2.4.-.-" evidence="9"/>
<comment type="subcellular location">
    <subcellularLocation>
        <location evidence="1">Cell membrane</location>
        <topology evidence="1">Multi-pass membrane protein</topology>
    </subcellularLocation>
</comment>
<feature type="transmembrane region" description="Helical" evidence="8">
    <location>
        <begin position="360"/>
        <end position="378"/>
    </location>
</feature>
<evidence type="ECO:0000256" key="5">
    <source>
        <dbReference type="ARBA" id="ARBA00022692"/>
    </source>
</evidence>
<feature type="transmembrane region" description="Helical" evidence="8">
    <location>
        <begin position="67"/>
        <end position="96"/>
    </location>
</feature>
<feature type="transmembrane region" description="Helical" evidence="8">
    <location>
        <begin position="274"/>
        <end position="296"/>
    </location>
</feature>
<organism evidence="9 10">
    <name type="scientific">Limnofasciculus baicalensis BBK-W-15</name>
    <dbReference type="NCBI Taxonomy" id="2699891"/>
    <lineage>
        <taxon>Bacteria</taxon>
        <taxon>Bacillati</taxon>
        <taxon>Cyanobacteriota</taxon>
        <taxon>Cyanophyceae</taxon>
        <taxon>Coleofasciculales</taxon>
        <taxon>Coleofasciculaceae</taxon>
        <taxon>Limnofasciculus</taxon>
        <taxon>Limnofasciculus baicalensis</taxon>
    </lineage>
</organism>
<keyword evidence="7 8" id="KW-0472">Membrane</keyword>
<sequence>MQFQKLRLLEDTKWVFIYLFILALVIRLPYFFEAVIDWDESTFILFGQSILDGNLPYTELLDAKPPLLWTSFALFILVFGKTVVSIRLAGTICVALTAFMTYLIGCKIWDNKIGVISATLFTIVSALSPSGQAVMSEHIALLPLMAALTLLITKENTLFNLFISGGLITTASLIRLNLAYVAIAVGLSLLCSLPMNVHRERKLILYRGLAYAFGGFWIVFLTVIPYLILRQEEIWWLGVVTTSFSYANLQNTVFVTLSQEITTIRQILLGQESIALLGMAILVWLGGLLQVFRIPIYWKRLDTFQQRSIILLFVTLIGIEISLLKSGYFHPHYLIQFNAIISLFAATLINGLLSSRYGKVVTIFISLVFFIVFIHIGLKYGRLGYEIIHNHRILYGSAYQIAEFIKQENTEHQPVLLLTDHLAYWLTNTKPLTPAMTHPSNLNKEFLLKAWFGEEASTATELSKILRQQPKFIIGEEVGSFFKKDTVQAYFNETLNLDYTFVKKTDDVEIYKRLTSASVGS</sequence>
<evidence type="ECO:0000313" key="10">
    <source>
        <dbReference type="Proteomes" id="UP001204953"/>
    </source>
</evidence>
<evidence type="ECO:0000256" key="7">
    <source>
        <dbReference type="ARBA" id="ARBA00023136"/>
    </source>
</evidence>
<evidence type="ECO:0000256" key="1">
    <source>
        <dbReference type="ARBA" id="ARBA00004651"/>
    </source>
</evidence>
<feature type="transmembrane region" description="Helical" evidence="8">
    <location>
        <begin position="12"/>
        <end position="32"/>
    </location>
</feature>
<dbReference type="GO" id="GO:0009103">
    <property type="term" value="P:lipopolysaccharide biosynthetic process"/>
    <property type="evidence" value="ECO:0007669"/>
    <property type="project" value="UniProtKB-ARBA"/>
</dbReference>
<feature type="transmembrane region" description="Helical" evidence="8">
    <location>
        <begin position="308"/>
        <end position="328"/>
    </location>
</feature>
<evidence type="ECO:0000256" key="6">
    <source>
        <dbReference type="ARBA" id="ARBA00022989"/>
    </source>
</evidence>
<keyword evidence="6 8" id="KW-1133">Transmembrane helix</keyword>
<reference evidence="9" key="1">
    <citation type="submission" date="2022-06" db="EMBL/GenBank/DDBJ databases">
        <title>New cyanobacteria of genus Symplocastrum in benthos of Lake Baikal.</title>
        <authorList>
            <person name="Sorokovikova E."/>
            <person name="Tikhonova I."/>
            <person name="Krasnopeev A."/>
            <person name="Evseev P."/>
            <person name="Gladkikh A."/>
            <person name="Belykh O."/>
        </authorList>
    </citation>
    <scope>NUCLEOTIDE SEQUENCE</scope>
    <source>
        <strain evidence="9">BBK-W-15</strain>
    </source>
</reference>
<evidence type="ECO:0000256" key="3">
    <source>
        <dbReference type="ARBA" id="ARBA00022676"/>
    </source>
</evidence>
<dbReference type="Proteomes" id="UP001204953">
    <property type="component" value="Unassembled WGS sequence"/>
</dbReference>
<feature type="transmembrane region" description="Helical" evidence="8">
    <location>
        <begin position="334"/>
        <end position="353"/>
    </location>
</feature>
<evidence type="ECO:0000256" key="4">
    <source>
        <dbReference type="ARBA" id="ARBA00022679"/>
    </source>
</evidence>
<keyword evidence="2" id="KW-1003">Cell membrane</keyword>
<feature type="transmembrane region" description="Helical" evidence="8">
    <location>
        <begin position="108"/>
        <end position="127"/>
    </location>
</feature>
<comment type="caution">
    <text evidence="9">The sequence shown here is derived from an EMBL/GenBank/DDBJ whole genome shotgun (WGS) entry which is preliminary data.</text>
</comment>
<keyword evidence="3 9" id="KW-0328">Glycosyltransferase</keyword>
<dbReference type="PANTHER" id="PTHR33908">
    <property type="entry name" value="MANNOSYLTRANSFERASE YKCB-RELATED"/>
    <property type="match status" value="1"/>
</dbReference>
<dbReference type="GO" id="GO:0005886">
    <property type="term" value="C:plasma membrane"/>
    <property type="evidence" value="ECO:0007669"/>
    <property type="project" value="UniProtKB-SubCell"/>
</dbReference>
<feature type="transmembrane region" description="Helical" evidence="8">
    <location>
        <begin position="180"/>
        <end position="197"/>
    </location>
</feature>
<dbReference type="EMBL" id="JAMZMM010000064">
    <property type="protein sequence ID" value="MCP2728612.1"/>
    <property type="molecule type" value="Genomic_DNA"/>
</dbReference>
<protein>
    <submittedName>
        <fullName evidence="9">Glycosyltransferase family 39 protein</fullName>
        <ecNumber evidence="9">2.4.-.-</ecNumber>
    </submittedName>
</protein>
<keyword evidence="4 9" id="KW-0808">Transferase</keyword>
<dbReference type="GO" id="GO:0016763">
    <property type="term" value="F:pentosyltransferase activity"/>
    <property type="evidence" value="ECO:0007669"/>
    <property type="project" value="TreeGrafter"/>
</dbReference>
<keyword evidence="10" id="KW-1185">Reference proteome</keyword>